<proteinExistence type="predicted"/>
<dbReference type="GO" id="GO:0005886">
    <property type="term" value="C:plasma membrane"/>
    <property type="evidence" value="ECO:0007669"/>
    <property type="project" value="UniProtKB-SubCell"/>
</dbReference>
<feature type="domain" description="HPt" evidence="20">
    <location>
        <begin position="612"/>
        <end position="705"/>
    </location>
</feature>
<dbReference type="InterPro" id="IPR003594">
    <property type="entry name" value="HATPase_dom"/>
</dbReference>
<dbReference type="SMART" id="SM00388">
    <property type="entry name" value="HisKA"/>
    <property type="match status" value="1"/>
</dbReference>
<dbReference type="Pfam" id="PF02518">
    <property type="entry name" value="HATPase_c"/>
    <property type="match status" value="1"/>
</dbReference>
<dbReference type="CDD" id="cd16922">
    <property type="entry name" value="HATPase_EvgS-ArcB-TorS-like"/>
    <property type="match status" value="1"/>
</dbReference>
<keyword evidence="4" id="KW-1003">Cell membrane</keyword>
<evidence type="ECO:0000256" key="15">
    <source>
        <dbReference type="PROSITE-ProRule" id="PRU00169"/>
    </source>
</evidence>
<dbReference type="FunFam" id="3.30.565.10:FF:000010">
    <property type="entry name" value="Sensor histidine kinase RcsC"/>
    <property type="match status" value="1"/>
</dbReference>
<dbReference type="Pfam" id="PF00072">
    <property type="entry name" value="Response_reg"/>
    <property type="match status" value="1"/>
</dbReference>
<evidence type="ECO:0000259" key="20">
    <source>
        <dbReference type="PROSITE" id="PS50894"/>
    </source>
</evidence>
<keyword evidence="7" id="KW-0547">Nucleotide-binding</keyword>
<dbReference type="Proteomes" id="UP001234916">
    <property type="component" value="Chromosome"/>
</dbReference>
<dbReference type="PROSITE" id="PS50894">
    <property type="entry name" value="HPT"/>
    <property type="match status" value="1"/>
</dbReference>
<dbReference type="InterPro" id="IPR004358">
    <property type="entry name" value="Sig_transdc_His_kin-like_C"/>
</dbReference>
<dbReference type="EC" id="2.7.13.3" evidence="3"/>
<dbReference type="InterPro" id="IPR033417">
    <property type="entry name" value="CHASE8"/>
</dbReference>
<dbReference type="PRINTS" id="PR00344">
    <property type="entry name" value="BCTRLSENSOR"/>
</dbReference>
<evidence type="ECO:0000256" key="17">
    <source>
        <dbReference type="SAM" id="Phobius"/>
    </source>
</evidence>
<dbReference type="SUPFAM" id="SSF55874">
    <property type="entry name" value="ATPase domain of HSP90 chaperone/DNA topoisomerase II/histidine kinase"/>
    <property type="match status" value="1"/>
</dbReference>
<keyword evidence="11 17" id="KW-0472">Membrane</keyword>
<dbReference type="InterPro" id="IPR036641">
    <property type="entry name" value="HPT_dom_sf"/>
</dbReference>
<feature type="coiled-coil region" evidence="16">
    <location>
        <begin position="177"/>
        <end position="204"/>
    </location>
</feature>
<evidence type="ECO:0000256" key="6">
    <source>
        <dbReference type="ARBA" id="ARBA00022692"/>
    </source>
</evidence>
<dbReference type="InterPro" id="IPR011006">
    <property type="entry name" value="CheY-like_superfamily"/>
</dbReference>
<dbReference type="Pfam" id="PF01627">
    <property type="entry name" value="Hpt"/>
    <property type="match status" value="1"/>
</dbReference>
<evidence type="ECO:0000256" key="13">
    <source>
        <dbReference type="ARBA" id="ARBA00070152"/>
    </source>
</evidence>
<dbReference type="EMBL" id="CP107246">
    <property type="protein sequence ID" value="WIM05149.1"/>
    <property type="molecule type" value="Genomic_DNA"/>
</dbReference>
<evidence type="ECO:0000256" key="10">
    <source>
        <dbReference type="ARBA" id="ARBA00023012"/>
    </source>
</evidence>
<evidence type="ECO:0000256" key="1">
    <source>
        <dbReference type="ARBA" id="ARBA00000085"/>
    </source>
</evidence>
<evidence type="ECO:0000259" key="19">
    <source>
        <dbReference type="PROSITE" id="PS50110"/>
    </source>
</evidence>
<keyword evidence="5 15" id="KW-0597">Phosphoprotein</keyword>
<keyword evidence="16" id="KW-0175">Coiled coil</keyword>
<evidence type="ECO:0000256" key="16">
    <source>
        <dbReference type="SAM" id="Coils"/>
    </source>
</evidence>
<evidence type="ECO:0000256" key="8">
    <source>
        <dbReference type="ARBA" id="ARBA00022840"/>
    </source>
</evidence>
<dbReference type="KEGG" id="npv:OHM77_10640"/>
<feature type="domain" description="Histidine kinase" evidence="18">
    <location>
        <begin position="211"/>
        <end position="433"/>
    </location>
</feature>
<evidence type="ECO:0000256" key="11">
    <source>
        <dbReference type="ARBA" id="ARBA00023136"/>
    </source>
</evidence>
<evidence type="ECO:0000256" key="7">
    <source>
        <dbReference type="ARBA" id="ARBA00022741"/>
    </source>
</evidence>
<reference evidence="21" key="1">
    <citation type="journal article" date="2023" name="Nat. Microbiol.">
        <title>Enrichment and characterization of a nitric oxide-reducing microbial community in a continuous bioreactor.</title>
        <authorList>
            <person name="Garrido-Amador P."/>
            <person name="Stortenbeker N."/>
            <person name="Wessels H.J.C.T."/>
            <person name="Speth D.R."/>
            <person name="Garcia-Heredia I."/>
            <person name="Kartal B."/>
        </authorList>
    </citation>
    <scope>NUCLEOTIDE SEQUENCE</scope>
    <source>
        <strain evidence="21">MAG1</strain>
    </source>
</reference>
<protein>
    <recommendedName>
        <fullName evidence="13">Virulence sensor protein BvgS</fullName>
        <ecNumber evidence="3">2.7.13.3</ecNumber>
    </recommendedName>
</protein>
<feature type="modified residue" description="Phosphohistidine" evidence="14">
    <location>
        <position position="651"/>
    </location>
</feature>
<dbReference type="CDD" id="cd17546">
    <property type="entry name" value="REC_hyHK_CKI1_RcsC-like"/>
    <property type="match status" value="1"/>
</dbReference>
<dbReference type="AlphaFoldDB" id="A0AA49FK38"/>
<gene>
    <name evidence="21" type="ORF">OHM77_10640</name>
</gene>
<dbReference type="InterPro" id="IPR036890">
    <property type="entry name" value="HATPase_C_sf"/>
</dbReference>
<dbReference type="SMART" id="SM00448">
    <property type="entry name" value="REC"/>
    <property type="match status" value="1"/>
</dbReference>
<dbReference type="PANTHER" id="PTHR45339">
    <property type="entry name" value="HYBRID SIGNAL TRANSDUCTION HISTIDINE KINASE J"/>
    <property type="match status" value="1"/>
</dbReference>
<dbReference type="GO" id="GO:0000155">
    <property type="term" value="F:phosphorelay sensor kinase activity"/>
    <property type="evidence" value="ECO:0007669"/>
    <property type="project" value="InterPro"/>
</dbReference>
<dbReference type="SUPFAM" id="SSF52172">
    <property type="entry name" value="CheY-like"/>
    <property type="match status" value="1"/>
</dbReference>
<accession>A0AA49FK38</accession>
<evidence type="ECO:0000256" key="12">
    <source>
        <dbReference type="ARBA" id="ARBA00058004"/>
    </source>
</evidence>
<dbReference type="GO" id="GO:0005524">
    <property type="term" value="F:ATP binding"/>
    <property type="evidence" value="ECO:0007669"/>
    <property type="project" value="UniProtKB-KW"/>
</dbReference>
<dbReference type="Gene3D" id="3.30.565.10">
    <property type="entry name" value="Histidine kinase-like ATPase, C-terminal domain"/>
    <property type="match status" value="1"/>
</dbReference>
<dbReference type="SMART" id="SM00387">
    <property type="entry name" value="HATPase_c"/>
    <property type="match status" value="1"/>
</dbReference>
<dbReference type="Pfam" id="PF17152">
    <property type="entry name" value="CHASE8"/>
    <property type="match status" value="1"/>
</dbReference>
<evidence type="ECO:0000259" key="18">
    <source>
        <dbReference type="PROSITE" id="PS50109"/>
    </source>
</evidence>
<feature type="modified residue" description="4-aspartylphosphate" evidence="15">
    <location>
        <position position="504"/>
    </location>
</feature>
<dbReference type="Gene3D" id="1.20.120.160">
    <property type="entry name" value="HPT domain"/>
    <property type="match status" value="1"/>
</dbReference>
<keyword evidence="9 17" id="KW-1133">Transmembrane helix</keyword>
<feature type="domain" description="Response regulatory" evidence="19">
    <location>
        <begin position="455"/>
        <end position="575"/>
    </location>
</feature>
<dbReference type="PROSITE" id="PS50110">
    <property type="entry name" value="RESPONSE_REGULATORY"/>
    <property type="match status" value="1"/>
</dbReference>
<comment type="catalytic activity">
    <reaction evidence="1">
        <text>ATP + protein L-histidine = ADP + protein N-phospho-L-histidine.</text>
        <dbReference type="EC" id="2.7.13.3"/>
    </reaction>
</comment>
<name>A0AA49FK38_9PROT</name>
<dbReference type="InterPro" id="IPR008207">
    <property type="entry name" value="Sig_transdc_His_kin_Hpt_dom"/>
</dbReference>
<evidence type="ECO:0000256" key="5">
    <source>
        <dbReference type="ARBA" id="ARBA00022553"/>
    </source>
</evidence>
<comment type="function">
    <text evidence="12">Member of the two-component regulatory system BvgS/BvgA. Phosphorylates BvgA via a four-step phosphorelay in response to environmental signals.</text>
</comment>
<comment type="subcellular location">
    <subcellularLocation>
        <location evidence="2">Cell membrane</location>
        <topology evidence="2">Multi-pass membrane protein</topology>
    </subcellularLocation>
</comment>
<dbReference type="Gene3D" id="3.40.50.2300">
    <property type="match status" value="1"/>
</dbReference>
<keyword evidence="6 17" id="KW-0812">Transmembrane</keyword>
<evidence type="ECO:0000256" key="9">
    <source>
        <dbReference type="ARBA" id="ARBA00022989"/>
    </source>
</evidence>
<dbReference type="InterPro" id="IPR003661">
    <property type="entry name" value="HisK_dim/P_dom"/>
</dbReference>
<dbReference type="InterPro" id="IPR001789">
    <property type="entry name" value="Sig_transdc_resp-reg_receiver"/>
</dbReference>
<dbReference type="InterPro" id="IPR036097">
    <property type="entry name" value="HisK_dim/P_sf"/>
</dbReference>
<dbReference type="SUPFAM" id="SSF47384">
    <property type="entry name" value="Homodimeric domain of signal transducing histidine kinase"/>
    <property type="match status" value="1"/>
</dbReference>
<feature type="transmembrane region" description="Helical" evidence="17">
    <location>
        <begin position="15"/>
        <end position="35"/>
    </location>
</feature>
<dbReference type="PROSITE" id="PS50109">
    <property type="entry name" value="HIS_KIN"/>
    <property type="match status" value="1"/>
</dbReference>
<organism evidence="21">
    <name type="scientific">Candidatus Nitricoxidivorans perseverans</name>
    <dbReference type="NCBI Taxonomy" id="2975601"/>
    <lineage>
        <taxon>Bacteria</taxon>
        <taxon>Pseudomonadati</taxon>
        <taxon>Pseudomonadota</taxon>
        <taxon>Betaproteobacteria</taxon>
        <taxon>Nitrosomonadales</taxon>
        <taxon>Sterolibacteriaceae</taxon>
        <taxon>Candidatus Nitricoxidivorans</taxon>
    </lineage>
</organism>
<keyword evidence="10" id="KW-0902">Two-component regulatory system</keyword>
<dbReference type="Pfam" id="PF00512">
    <property type="entry name" value="HisKA"/>
    <property type="match status" value="1"/>
</dbReference>
<evidence type="ECO:0000256" key="14">
    <source>
        <dbReference type="PROSITE-ProRule" id="PRU00110"/>
    </source>
</evidence>
<dbReference type="InterPro" id="IPR005467">
    <property type="entry name" value="His_kinase_dom"/>
</dbReference>
<dbReference type="Gene3D" id="1.10.287.130">
    <property type="match status" value="1"/>
</dbReference>
<dbReference type="PANTHER" id="PTHR45339:SF1">
    <property type="entry name" value="HYBRID SIGNAL TRANSDUCTION HISTIDINE KINASE J"/>
    <property type="match status" value="1"/>
</dbReference>
<dbReference type="CDD" id="cd00082">
    <property type="entry name" value="HisKA"/>
    <property type="match status" value="1"/>
</dbReference>
<keyword evidence="8 21" id="KW-0067">ATP-binding</keyword>
<evidence type="ECO:0000256" key="3">
    <source>
        <dbReference type="ARBA" id="ARBA00012438"/>
    </source>
</evidence>
<evidence type="ECO:0000313" key="21">
    <source>
        <dbReference type="EMBL" id="WIM05149.1"/>
    </source>
</evidence>
<evidence type="ECO:0000256" key="2">
    <source>
        <dbReference type="ARBA" id="ARBA00004651"/>
    </source>
</evidence>
<evidence type="ECO:0000256" key="4">
    <source>
        <dbReference type="ARBA" id="ARBA00022475"/>
    </source>
</evidence>
<dbReference type="SUPFAM" id="SSF47226">
    <property type="entry name" value="Histidine-containing phosphotransfer domain, HPT domain"/>
    <property type="match status" value="1"/>
</dbReference>
<sequence>MESRSERKNPCHRLFRLPALIMGIAITVALFAKAFQEVGELRQDIRRVLVSVANAGGTAASAAMVFRDGPAAKNILKMLHAHAEVSAAALYTVEGKRLAVYGDPIRLPDRSDLLEAHEPEVAPLVSTTSLYLPVFLDGERIGGIYLLADLGDYWSGFLIRNGLLAFILLLLLGMHFLDERTQALSRLNAELREAKEAAEAATLAKSRFIANISHEIRTPMTSIIGMAQLLRNHPAEDKRHLFATTIQNSAQSLLATLNAILDFAKAEAGRLELEHVVFDLRQMIAECLNLATPMAQRKGIEVVVALDPGLPRTASGDPLRLRQVLNNLLSNAVKFTEHGKIVLRGRALPDDERGRFTAVFEVRDTGIGIAEEDQRHIFDAFSQADGSTTRKYGGTGLGLNIARQLLQSMGGSIRVESRPGIGSTFVFEVPLDHAEPGIDAEPAAPPRDDARLRGAILLAEDHLPSQLALKEMLASIGIEVSVAGNGREAVAMAQTAPFDLILMDCQMPEMDGYEASRRIREWEAGTAGRAPVPIVAITADSQSDSLDRSLAAGMDDFLVKPVLINDLRRILAYWANGRDGADDTRKREGAAGAPLDAALNPRFLRELRKSMSASGFAEFAARFDPYHSALLEEIRGGIAARDGEIVAGKLHMLKGGCAYVGSTELPGLCMALELRARAGDLDAVAARLPELEAAYDRLRQAVLAFTPDPVPESSA</sequence>